<dbReference type="EMBL" id="SJOL01005278">
    <property type="protein sequence ID" value="TGZ70598.1"/>
    <property type="molecule type" value="Genomic_DNA"/>
</dbReference>
<dbReference type="AlphaFoldDB" id="A0A4S2M920"/>
<sequence>MSEILFPMELSERNPGKSHHENKLFEVYLRPTYGRFGTPYPLFRRPHIWFVIRSHAISLPYSLEMGKRRGLMALAAAKPIDITNRQSEVRLIKETQRETNRVQPLTDCKRPSFRSGKACHVDFDISCNITA</sequence>
<comment type="caution">
    <text evidence="1">The sequence shown here is derived from an EMBL/GenBank/DDBJ whole genome shotgun (WGS) entry which is preliminary data.</text>
</comment>
<name>A0A4S2M920_OPIFE</name>
<organism evidence="1 2">
    <name type="scientific">Opisthorchis felineus</name>
    <dbReference type="NCBI Taxonomy" id="147828"/>
    <lineage>
        <taxon>Eukaryota</taxon>
        <taxon>Metazoa</taxon>
        <taxon>Spiralia</taxon>
        <taxon>Lophotrochozoa</taxon>
        <taxon>Platyhelminthes</taxon>
        <taxon>Trematoda</taxon>
        <taxon>Digenea</taxon>
        <taxon>Opisthorchiida</taxon>
        <taxon>Opisthorchiata</taxon>
        <taxon>Opisthorchiidae</taxon>
        <taxon>Opisthorchis</taxon>
    </lineage>
</organism>
<dbReference type="Proteomes" id="UP000308267">
    <property type="component" value="Unassembled WGS sequence"/>
</dbReference>
<protein>
    <submittedName>
        <fullName evidence="1">Uncharacterized protein</fullName>
    </submittedName>
</protein>
<reference evidence="1 2" key="1">
    <citation type="journal article" date="2019" name="BMC Genomics">
        <title>New insights from Opisthorchis felineus genome: update on genomics of the epidemiologically important liver flukes.</title>
        <authorList>
            <person name="Ershov N.I."/>
            <person name="Mordvinov V.A."/>
            <person name="Prokhortchouk E.B."/>
            <person name="Pakharukova M.Y."/>
            <person name="Gunbin K.V."/>
            <person name="Ustyantsev K."/>
            <person name="Genaev M.A."/>
            <person name="Blinov A.G."/>
            <person name="Mazur A."/>
            <person name="Boulygina E."/>
            <person name="Tsygankova S."/>
            <person name="Khrameeva E."/>
            <person name="Chekanov N."/>
            <person name="Fan G."/>
            <person name="Xiao A."/>
            <person name="Zhang H."/>
            <person name="Xu X."/>
            <person name="Yang H."/>
            <person name="Solovyev V."/>
            <person name="Lee S.M."/>
            <person name="Liu X."/>
            <person name="Afonnikov D.A."/>
            <person name="Skryabin K.G."/>
        </authorList>
    </citation>
    <scope>NUCLEOTIDE SEQUENCE [LARGE SCALE GENOMIC DNA]</scope>
    <source>
        <strain evidence="1">AK-0245</strain>
        <tissue evidence="1">Whole organism</tissue>
    </source>
</reference>
<gene>
    <name evidence="1" type="ORF">CRM22_003115</name>
</gene>
<proteinExistence type="predicted"/>
<keyword evidence="2" id="KW-1185">Reference proteome</keyword>
<accession>A0A4S2M920</accession>
<evidence type="ECO:0000313" key="1">
    <source>
        <dbReference type="EMBL" id="TGZ70598.1"/>
    </source>
</evidence>
<evidence type="ECO:0000313" key="2">
    <source>
        <dbReference type="Proteomes" id="UP000308267"/>
    </source>
</evidence>